<sequence length="148" mass="17031">MSFTDTFDTYDTSFWYTADFSIANKWQWTAWEADYVREHGGEISLSFDTTVSTDKKHVKPYTGSEIQSRDYFGYGYYEVDMKASGESGVVSSFFLFNNTFWSADHHNEIDFEFLGGDTTVVNINYYYDDMRMGAENGPVQIDLGYDAA</sequence>
<dbReference type="Proteomes" id="UP000198728">
    <property type="component" value="Unassembled WGS sequence"/>
</dbReference>
<gene>
    <name evidence="6" type="ORF">SAMN04488094_101826</name>
    <name evidence="7" type="ORF">SAMN04488094_112175</name>
</gene>
<proteinExistence type="inferred from homology"/>
<evidence type="ECO:0000259" key="5">
    <source>
        <dbReference type="PROSITE" id="PS51762"/>
    </source>
</evidence>
<dbReference type="PRINTS" id="PR00737">
    <property type="entry name" value="GLHYDRLASE16"/>
</dbReference>
<evidence type="ECO:0000256" key="1">
    <source>
        <dbReference type="ARBA" id="ARBA00006865"/>
    </source>
</evidence>
<dbReference type="STRING" id="441112.SAMN04488094_101826"/>
<evidence type="ECO:0000256" key="2">
    <source>
        <dbReference type="ARBA" id="ARBA00022801"/>
    </source>
</evidence>
<keyword evidence="2 6" id="KW-0378">Hydrolase</keyword>
<dbReference type="SUPFAM" id="SSF49899">
    <property type="entry name" value="Concanavalin A-like lectins/glucanases"/>
    <property type="match status" value="1"/>
</dbReference>
<dbReference type="GO" id="GO:0004553">
    <property type="term" value="F:hydrolase activity, hydrolyzing O-glycosyl compounds"/>
    <property type="evidence" value="ECO:0007669"/>
    <property type="project" value="InterPro"/>
</dbReference>
<dbReference type="AlphaFoldDB" id="A0A1I1EIA5"/>
<dbReference type="OrthoDB" id="9809583at2"/>
<feature type="domain" description="GH16" evidence="5">
    <location>
        <begin position="5"/>
        <end position="148"/>
    </location>
</feature>
<feature type="active site" description="Proton donor" evidence="4">
    <location>
        <position position="112"/>
    </location>
</feature>
<accession>A0A1I1EIA5</accession>
<dbReference type="EMBL" id="FOLG01000001">
    <property type="protein sequence ID" value="SFB86879.1"/>
    <property type="molecule type" value="Genomic_DNA"/>
</dbReference>
<dbReference type="GO" id="GO:0005975">
    <property type="term" value="P:carbohydrate metabolic process"/>
    <property type="evidence" value="ECO:0007669"/>
    <property type="project" value="InterPro"/>
</dbReference>
<reference evidence="6 8" key="1">
    <citation type="submission" date="2016-10" db="EMBL/GenBank/DDBJ databases">
        <authorList>
            <person name="de Groot N.N."/>
        </authorList>
    </citation>
    <scope>NUCLEOTIDE SEQUENCE [LARGE SCALE GENOMIC DNA]</scope>
    <source>
        <strain evidence="6 8">DSM 19548</strain>
    </source>
</reference>
<name>A0A1I1EIA5_9RHOB</name>
<evidence type="ECO:0000313" key="7">
    <source>
        <dbReference type="EMBL" id="SFC99365.1"/>
    </source>
</evidence>
<keyword evidence="3" id="KW-0326">Glycosidase</keyword>
<organism evidence="6 8">
    <name type="scientific">Tropicimonas isoalkanivorans</name>
    <dbReference type="NCBI Taxonomy" id="441112"/>
    <lineage>
        <taxon>Bacteria</taxon>
        <taxon>Pseudomonadati</taxon>
        <taxon>Pseudomonadota</taxon>
        <taxon>Alphaproteobacteria</taxon>
        <taxon>Rhodobacterales</taxon>
        <taxon>Roseobacteraceae</taxon>
        <taxon>Tropicimonas</taxon>
    </lineage>
</organism>
<dbReference type="PROSITE" id="PS51762">
    <property type="entry name" value="GH16_2"/>
    <property type="match status" value="1"/>
</dbReference>
<dbReference type="RefSeq" id="WP_143089903.1">
    <property type="nucleotide sequence ID" value="NZ_FOLG01000001.1"/>
</dbReference>
<feature type="non-terminal residue" evidence="6">
    <location>
        <position position="148"/>
    </location>
</feature>
<protein>
    <submittedName>
        <fullName evidence="6">Glycosyl hydrolases family 16</fullName>
    </submittedName>
</protein>
<feature type="active site" description="Nucleophile" evidence="4">
    <location>
        <position position="108"/>
    </location>
</feature>
<dbReference type="InterPro" id="IPR000757">
    <property type="entry name" value="Beta-glucanase-like"/>
</dbReference>
<dbReference type="InterPro" id="IPR013320">
    <property type="entry name" value="ConA-like_dom_sf"/>
</dbReference>
<dbReference type="Pfam" id="PF00722">
    <property type="entry name" value="Glyco_hydro_16"/>
    <property type="match status" value="1"/>
</dbReference>
<keyword evidence="8" id="KW-1185">Reference proteome</keyword>
<dbReference type="Gene3D" id="2.60.120.200">
    <property type="match status" value="1"/>
</dbReference>
<dbReference type="EMBL" id="FOLG01000012">
    <property type="protein sequence ID" value="SFC99365.1"/>
    <property type="molecule type" value="Genomic_DNA"/>
</dbReference>
<evidence type="ECO:0000313" key="6">
    <source>
        <dbReference type="EMBL" id="SFB86879.1"/>
    </source>
</evidence>
<evidence type="ECO:0000256" key="4">
    <source>
        <dbReference type="PIRSR" id="PIRSR608264-1"/>
    </source>
</evidence>
<comment type="similarity">
    <text evidence="1">Belongs to the glycosyl hydrolase 16 family.</text>
</comment>
<evidence type="ECO:0000313" key="8">
    <source>
        <dbReference type="Proteomes" id="UP000198728"/>
    </source>
</evidence>
<evidence type="ECO:0000256" key="3">
    <source>
        <dbReference type="ARBA" id="ARBA00023295"/>
    </source>
</evidence>
<dbReference type="InterPro" id="IPR008264">
    <property type="entry name" value="Beta_glucanase"/>
</dbReference>